<sequence>MARQFPLAHRLTSTSQAGLAAAGTLLLCAFALFMCANHSPKWRRRWRACYGFLTDEPVMHIQLNNDTVSDAFQSGNGEDESNYNSGEVSVWQKNIIMGGKCQLPDFSGVIIYDSEGNIVAPAKPTLALTWK</sequence>
<keyword evidence="3" id="KW-1185">Reference proteome</keyword>
<dbReference type="EMBL" id="JAVXUO010002099">
    <property type="protein sequence ID" value="KAK2976239.1"/>
    <property type="molecule type" value="Genomic_DNA"/>
</dbReference>
<protein>
    <submittedName>
        <fullName evidence="2">Uncharacterized protein</fullName>
    </submittedName>
</protein>
<dbReference type="AlphaFoldDB" id="A0AA88R1L9"/>
<gene>
    <name evidence="2" type="ORF">RJ640_021950</name>
</gene>
<evidence type="ECO:0000313" key="2">
    <source>
        <dbReference type="EMBL" id="KAK2976239.1"/>
    </source>
</evidence>
<dbReference type="PANTHER" id="PTHR33237:SF4">
    <property type="entry name" value="F14O23.12"/>
    <property type="match status" value="1"/>
</dbReference>
<dbReference type="PANTHER" id="PTHR33237">
    <property type="entry name" value="F2P16.13 PROTEIN-RELATED"/>
    <property type="match status" value="1"/>
</dbReference>
<keyword evidence="1" id="KW-0472">Membrane</keyword>
<keyword evidence="1" id="KW-1133">Transmembrane helix</keyword>
<comment type="caution">
    <text evidence="2">The sequence shown here is derived from an EMBL/GenBank/DDBJ whole genome shotgun (WGS) entry which is preliminary data.</text>
</comment>
<dbReference type="Proteomes" id="UP001187471">
    <property type="component" value="Unassembled WGS sequence"/>
</dbReference>
<feature type="transmembrane region" description="Helical" evidence="1">
    <location>
        <begin position="17"/>
        <end position="37"/>
    </location>
</feature>
<evidence type="ECO:0000313" key="3">
    <source>
        <dbReference type="Proteomes" id="UP001187471"/>
    </source>
</evidence>
<evidence type="ECO:0000256" key="1">
    <source>
        <dbReference type="SAM" id="Phobius"/>
    </source>
</evidence>
<reference evidence="2" key="1">
    <citation type="submission" date="2022-12" db="EMBL/GenBank/DDBJ databases">
        <title>Draft genome assemblies for two species of Escallonia (Escalloniales).</title>
        <authorList>
            <person name="Chanderbali A."/>
            <person name="Dervinis C."/>
            <person name="Anghel I."/>
            <person name="Soltis D."/>
            <person name="Soltis P."/>
            <person name="Zapata F."/>
        </authorList>
    </citation>
    <scope>NUCLEOTIDE SEQUENCE</scope>
    <source>
        <strain evidence="2">UCBG92.1500</strain>
        <tissue evidence="2">Leaf</tissue>
    </source>
</reference>
<keyword evidence="1" id="KW-0812">Transmembrane</keyword>
<proteinExistence type="predicted"/>
<name>A0AA88R1L9_9ASTE</name>
<organism evidence="2 3">
    <name type="scientific">Escallonia rubra</name>
    <dbReference type="NCBI Taxonomy" id="112253"/>
    <lineage>
        <taxon>Eukaryota</taxon>
        <taxon>Viridiplantae</taxon>
        <taxon>Streptophyta</taxon>
        <taxon>Embryophyta</taxon>
        <taxon>Tracheophyta</taxon>
        <taxon>Spermatophyta</taxon>
        <taxon>Magnoliopsida</taxon>
        <taxon>eudicotyledons</taxon>
        <taxon>Gunneridae</taxon>
        <taxon>Pentapetalae</taxon>
        <taxon>asterids</taxon>
        <taxon>campanulids</taxon>
        <taxon>Escalloniales</taxon>
        <taxon>Escalloniaceae</taxon>
        <taxon>Escallonia</taxon>
    </lineage>
</organism>
<accession>A0AA88R1L9</accession>